<keyword evidence="1" id="KW-0677">Repeat</keyword>
<feature type="domain" description="K Homology" evidence="4">
    <location>
        <begin position="609"/>
        <end position="679"/>
    </location>
</feature>
<feature type="domain" description="K Homology" evidence="4">
    <location>
        <begin position="303"/>
        <end position="379"/>
    </location>
</feature>
<dbReference type="OMA" id="RHSANTH"/>
<feature type="compositionally biased region" description="Low complexity" evidence="3">
    <location>
        <begin position="219"/>
        <end position="235"/>
    </location>
</feature>
<feature type="compositionally biased region" description="Polar residues" evidence="3">
    <location>
        <begin position="236"/>
        <end position="245"/>
    </location>
</feature>
<feature type="region of interest" description="Disordered" evidence="3">
    <location>
        <begin position="497"/>
        <end position="539"/>
    </location>
</feature>
<keyword evidence="6" id="KW-1185">Reference proteome</keyword>
<feature type="region of interest" description="Disordered" evidence="3">
    <location>
        <begin position="209"/>
        <end position="301"/>
    </location>
</feature>
<dbReference type="InterPro" id="IPR004087">
    <property type="entry name" value="KH_dom"/>
</dbReference>
<evidence type="ECO:0000313" key="6">
    <source>
        <dbReference type="Proteomes" id="UP000041254"/>
    </source>
</evidence>
<feature type="compositionally biased region" description="Low complexity" evidence="3">
    <location>
        <begin position="248"/>
        <end position="259"/>
    </location>
</feature>
<evidence type="ECO:0000256" key="1">
    <source>
        <dbReference type="ARBA" id="ARBA00022737"/>
    </source>
</evidence>
<dbReference type="STRING" id="1169540.A0A0G4F5M6"/>
<feature type="compositionally biased region" description="Low complexity" evidence="3">
    <location>
        <begin position="27"/>
        <end position="43"/>
    </location>
</feature>
<feature type="domain" description="K Homology" evidence="4">
    <location>
        <begin position="383"/>
        <end position="454"/>
    </location>
</feature>
<dbReference type="InParanoid" id="A0A0G4F5M6"/>
<reference evidence="5 6" key="1">
    <citation type="submission" date="2014-11" db="EMBL/GenBank/DDBJ databases">
        <authorList>
            <person name="Zhu J."/>
            <person name="Qi W."/>
            <person name="Song R."/>
        </authorList>
    </citation>
    <scope>NUCLEOTIDE SEQUENCE [LARGE SCALE GENOMIC DNA]</scope>
</reference>
<dbReference type="GO" id="GO:0003723">
    <property type="term" value="F:RNA binding"/>
    <property type="evidence" value="ECO:0007669"/>
    <property type="project" value="UniProtKB-UniRule"/>
</dbReference>
<dbReference type="PROSITE" id="PS50084">
    <property type="entry name" value="KH_TYPE_1"/>
    <property type="match status" value="5"/>
</dbReference>
<dbReference type="SMART" id="SM00322">
    <property type="entry name" value="KH"/>
    <property type="match status" value="5"/>
</dbReference>
<dbReference type="InterPro" id="IPR004088">
    <property type="entry name" value="KH_dom_type_1"/>
</dbReference>
<evidence type="ECO:0000256" key="2">
    <source>
        <dbReference type="PROSITE-ProRule" id="PRU00117"/>
    </source>
</evidence>
<dbReference type="Gene3D" id="3.30.1370.10">
    <property type="entry name" value="K Homology domain, type 1"/>
    <property type="match status" value="5"/>
</dbReference>
<feature type="compositionally biased region" description="Gly residues" evidence="3">
    <location>
        <begin position="286"/>
        <end position="297"/>
    </location>
</feature>
<accession>A0A0G4F5M6</accession>
<dbReference type="AlphaFoldDB" id="A0A0G4F5M6"/>
<dbReference type="Proteomes" id="UP000041254">
    <property type="component" value="Unassembled WGS sequence"/>
</dbReference>
<dbReference type="CDD" id="cd00105">
    <property type="entry name" value="KH-I"/>
    <property type="match status" value="1"/>
</dbReference>
<sequence>MDHNGGDLSHNQQGGGGGPFAKRHSANTHSHNGTNTNSSNSNAFFQRGPPSRCLLPPDSVGYIVGKSGQHIRQITDDSGASIDVSRDAEAPPDLSDKIVTINGTPHAKESAVGALLRRLRQINKQTMQERGVFVIIIPDKSAPAIIGQRGNTINELCKSTECEIHISKDSISGMIERPVTLSGSVNAIMNAISSINEIIADMVNNGKLGPGDFQLPSSQQQQQPQQQPQRRNNNNGSHARQSPSYDRSPANSNHSSSPAGTLYAGTSTTAYGRPGGSDMGATSSVGAGGGGGGGSGGSSDAPSKVTLKLITTTQLAGWIVGRGGVHVKELQSKTGATVYIDNDTAGHHPLLAGQERLIIIQGSIMSKRNALRILITQLETRAEGSVCRMVIPASTVKELIGRQGQRIDGMVRQSGCQIHVQKEVPNGCEERPVNITGAFENKLHAAQLLHHRLEEIDDPEGAARVPLAPLYGGGANIRSASDQVMDDGFDYRAANNMSTSSGGGQGGGVVLEPAPRSTYQQQQHHDGPSGAGGKGGAHITPVKTYEGSVGVGVGVGVGGAVGGPPTNGGHCNGSGSAATSTSEQSQTSEGRFFTNMMAHTSMRVLTTPQTFNVEISLPKSQVDFLCSGRGYAMNNISDRSGCVIAVGYDVPNQQNRTVTLTGTPLANATALLLIQEKLMELR</sequence>
<dbReference type="PANTHER" id="PTHR10288">
    <property type="entry name" value="KH DOMAIN CONTAINING RNA BINDING PROTEIN"/>
    <property type="match status" value="1"/>
</dbReference>
<dbReference type="EMBL" id="CDMY01000376">
    <property type="protein sequence ID" value="CEM07431.1"/>
    <property type="molecule type" value="Genomic_DNA"/>
</dbReference>
<feature type="region of interest" description="Disordered" evidence="3">
    <location>
        <begin position="1"/>
        <end position="51"/>
    </location>
</feature>
<proteinExistence type="predicted"/>
<evidence type="ECO:0000256" key="3">
    <source>
        <dbReference type="SAM" id="MobiDB-lite"/>
    </source>
</evidence>
<dbReference type="PhylomeDB" id="A0A0G4F5M6"/>
<feature type="compositionally biased region" description="Low complexity" evidence="3">
    <location>
        <begin position="573"/>
        <end position="586"/>
    </location>
</feature>
<evidence type="ECO:0000313" key="5">
    <source>
        <dbReference type="EMBL" id="CEM07431.1"/>
    </source>
</evidence>
<dbReference type="Pfam" id="PF00013">
    <property type="entry name" value="KH_1"/>
    <property type="match status" value="5"/>
</dbReference>
<organism evidence="5 6">
    <name type="scientific">Vitrella brassicaformis (strain CCMP3155)</name>
    <dbReference type="NCBI Taxonomy" id="1169540"/>
    <lineage>
        <taxon>Eukaryota</taxon>
        <taxon>Sar</taxon>
        <taxon>Alveolata</taxon>
        <taxon>Colpodellida</taxon>
        <taxon>Vitrellaceae</taxon>
        <taxon>Vitrella</taxon>
    </lineage>
</organism>
<evidence type="ECO:0000259" key="4">
    <source>
        <dbReference type="SMART" id="SM00322"/>
    </source>
</evidence>
<feature type="region of interest" description="Disordered" evidence="3">
    <location>
        <begin position="565"/>
        <end position="586"/>
    </location>
</feature>
<feature type="domain" description="K Homology" evidence="4">
    <location>
        <begin position="129"/>
        <end position="200"/>
    </location>
</feature>
<dbReference type="OrthoDB" id="441329at2759"/>
<dbReference type="SUPFAM" id="SSF54791">
    <property type="entry name" value="Eukaryotic type KH-domain (KH-domain type I)"/>
    <property type="match status" value="5"/>
</dbReference>
<dbReference type="InterPro" id="IPR036612">
    <property type="entry name" value="KH_dom_type_1_sf"/>
</dbReference>
<dbReference type="VEuPathDB" id="CryptoDB:Vbra_14449"/>
<feature type="domain" description="K Homology" evidence="4">
    <location>
        <begin position="47"/>
        <end position="120"/>
    </location>
</feature>
<keyword evidence="2" id="KW-0694">RNA-binding</keyword>
<name>A0A0G4F5M6_VITBC</name>
<protein>
    <recommendedName>
        <fullName evidence="4">K Homology domain-containing protein</fullName>
    </recommendedName>
</protein>
<gene>
    <name evidence="5" type="ORF">Vbra_14449</name>
</gene>